<proteinExistence type="predicted"/>
<keyword evidence="2" id="KW-1185">Reference proteome</keyword>
<sequence length="164" mass="17986">MFKAKWMGALAVTALVGGSVVSVAAANAKSVETIVDAESDGVMSYTDDNGNIWCSENNGETWVSESDYEKENPVSAIEWWTYDEYKAWAEQEKSEMQKMADEKAVVETSEGTVVWTQEMTDEIVAENEQTLEDIKNGVLVSKSVDGDREGMASYNSNDIATIGD</sequence>
<dbReference type="EMBL" id="SRYA01000112">
    <property type="protein sequence ID" value="TGY87696.1"/>
    <property type="molecule type" value="Genomic_DNA"/>
</dbReference>
<dbReference type="Proteomes" id="UP000304953">
    <property type="component" value="Unassembled WGS sequence"/>
</dbReference>
<accession>A0AC61RMT5</accession>
<reference evidence="1" key="1">
    <citation type="submission" date="2019-04" db="EMBL/GenBank/DDBJ databases">
        <title>Microbes associate with the intestines of laboratory mice.</title>
        <authorList>
            <person name="Navarre W."/>
            <person name="Wong E."/>
            <person name="Huang K."/>
            <person name="Tropini C."/>
            <person name="Ng K."/>
            <person name="Yu B."/>
        </authorList>
    </citation>
    <scope>NUCLEOTIDE SEQUENCE</scope>
    <source>
        <strain evidence="1">NM01_1-7b</strain>
    </source>
</reference>
<protein>
    <submittedName>
        <fullName evidence="1">Uncharacterized protein</fullName>
    </submittedName>
</protein>
<name>A0AC61RMT5_9FIRM</name>
<comment type="caution">
    <text evidence="1">The sequence shown here is derived from an EMBL/GenBank/DDBJ whole genome shotgun (WGS) entry which is preliminary data.</text>
</comment>
<evidence type="ECO:0000313" key="1">
    <source>
        <dbReference type="EMBL" id="TGY87696.1"/>
    </source>
</evidence>
<evidence type="ECO:0000313" key="2">
    <source>
        <dbReference type="Proteomes" id="UP000304953"/>
    </source>
</evidence>
<organism evidence="1 2">
    <name type="scientific">Petralouisia muris</name>
    <dbReference type="NCBI Taxonomy" id="3032872"/>
    <lineage>
        <taxon>Bacteria</taxon>
        <taxon>Bacillati</taxon>
        <taxon>Bacillota</taxon>
        <taxon>Clostridia</taxon>
        <taxon>Lachnospirales</taxon>
        <taxon>Lachnospiraceae</taxon>
        <taxon>Petralouisia</taxon>
    </lineage>
</organism>
<gene>
    <name evidence="1" type="ORF">E5329_26525</name>
</gene>